<evidence type="ECO:0000313" key="2">
    <source>
        <dbReference type="Proteomes" id="UP001359485"/>
    </source>
</evidence>
<protein>
    <submittedName>
        <fullName evidence="1">Uncharacterized protein</fullName>
    </submittedName>
</protein>
<name>A0ABR1BC05_POLSC</name>
<reference evidence="1 2" key="1">
    <citation type="submission" date="2023-09" db="EMBL/GenBank/DDBJ databases">
        <title>Genomes of two closely related lineages of the louse Polyplax serrata with different host specificities.</title>
        <authorList>
            <person name="Martinu J."/>
            <person name="Tarabai H."/>
            <person name="Stefka J."/>
            <person name="Hypsa V."/>
        </authorList>
    </citation>
    <scope>NUCLEOTIDE SEQUENCE [LARGE SCALE GENOMIC DNA]</scope>
    <source>
        <strain evidence="1">98ZLc_SE</strain>
    </source>
</reference>
<gene>
    <name evidence="1" type="ORF">RUM44_008025</name>
</gene>
<organism evidence="1 2">
    <name type="scientific">Polyplax serrata</name>
    <name type="common">Common mouse louse</name>
    <dbReference type="NCBI Taxonomy" id="468196"/>
    <lineage>
        <taxon>Eukaryota</taxon>
        <taxon>Metazoa</taxon>
        <taxon>Ecdysozoa</taxon>
        <taxon>Arthropoda</taxon>
        <taxon>Hexapoda</taxon>
        <taxon>Insecta</taxon>
        <taxon>Pterygota</taxon>
        <taxon>Neoptera</taxon>
        <taxon>Paraneoptera</taxon>
        <taxon>Psocodea</taxon>
        <taxon>Troctomorpha</taxon>
        <taxon>Phthiraptera</taxon>
        <taxon>Anoplura</taxon>
        <taxon>Polyplacidae</taxon>
        <taxon>Polyplax</taxon>
    </lineage>
</organism>
<keyword evidence="2" id="KW-1185">Reference proteome</keyword>
<proteinExistence type="predicted"/>
<dbReference type="Proteomes" id="UP001359485">
    <property type="component" value="Unassembled WGS sequence"/>
</dbReference>
<dbReference type="EMBL" id="JAWJWF010000002">
    <property type="protein sequence ID" value="KAK6637603.1"/>
    <property type="molecule type" value="Genomic_DNA"/>
</dbReference>
<accession>A0ABR1BC05</accession>
<comment type="caution">
    <text evidence="1">The sequence shown here is derived from an EMBL/GenBank/DDBJ whole genome shotgun (WGS) entry which is preliminary data.</text>
</comment>
<evidence type="ECO:0000313" key="1">
    <source>
        <dbReference type="EMBL" id="KAK6637603.1"/>
    </source>
</evidence>
<sequence>MNEGGKTERRQRRIVQRCWVDENLANGMVAQELEKGDFKGWRRVFQMTGKLRNCLFVFPQEDNQPLSLNYLSFHETAYAYFELKP</sequence>